<dbReference type="AlphaFoldDB" id="A0A3M7M340"/>
<evidence type="ECO:0000313" key="3">
    <source>
        <dbReference type="Proteomes" id="UP000265663"/>
    </source>
</evidence>
<proteinExistence type="predicted"/>
<evidence type="ECO:0000313" key="2">
    <source>
        <dbReference type="EMBL" id="RMZ68819.1"/>
    </source>
</evidence>
<dbReference type="Proteomes" id="UP000265663">
    <property type="component" value="Unassembled WGS sequence"/>
</dbReference>
<protein>
    <submittedName>
        <fullName evidence="2">Uncharacterized protein</fullName>
    </submittedName>
</protein>
<feature type="region of interest" description="Disordered" evidence="1">
    <location>
        <begin position="1"/>
        <end position="53"/>
    </location>
</feature>
<evidence type="ECO:0000256" key="1">
    <source>
        <dbReference type="SAM" id="MobiDB-lite"/>
    </source>
</evidence>
<organism evidence="2 3">
    <name type="scientific">Pyrenophora seminiperda CCB06</name>
    <dbReference type="NCBI Taxonomy" id="1302712"/>
    <lineage>
        <taxon>Eukaryota</taxon>
        <taxon>Fungi</taxon>
        <taxon>Dikarya</taxon>
        <taxon>Ascomycota</taxon>
        <taxon>Pezizomycotina</taxon>
        <taxon>Dothideomycetes</taxon>
        <taxon>Pleosporomycetidae</taxon>
        <taxon>Pleosporales</taxon>
        <taxon>Pleosporineae</taxon>
        <taxon>Pleosporaceae</taxon>
        <taxon>Pyrenophora</taxon>
    </lineage>
</organism>
<sequence>MQTTSLLHQHSASAKYTKRQGDAEMKTDRKTKKQKKAHDQYVSTKEFRAPSSWGMKEPIGITQAETAFTNAQAFRLRGWYWTNHPRDAYVAGEADDSETCESPRGTRFH</sequence>
<gene>
    <name evidence="2" type="ORF">GMOD_00002681</name>
</gene>
<accession>A0A3M7M340</accession>
<reference evidence="2 3" key="1">
    <citation type="journal article" date="2014" name="PLoS ONE">
        <title>De novo Genome Assembly of the Fungal Plant Pathogen Pyrenophora semeniperda.</title>
        <authorList>
            <person name="Soliai M.M."/>
            <person name="Meyer S.E."/>
            <person name="Udall J.A."/>
            <person name="Elzinga D.E."/>
            <person name="Hermansen R.A."/>
            <person name="Bodily P.M."/>
            <person name="Hart A.A."/>
            <person name="Coleman C.E."/>
        </authorList>
    </citation>
    <scope>NUCLEOTIDE SEQUENCE [LARGE SCALE GENOMIC DNA]</scope>
    <source>
        <strain evidence="2 3">CCB06</strain>
        <tissue evidence="2">Mycelium</tissue>
    </source>
</reference>
<name>A0A3M7M340_9PLEO</name>
<dbReference type="OrthoDB" id="3670888at2759"/>
<feature type="compositionally biased region" description="Basic and acidic residues" evidence="1">
    <location>
        <begin position="19"/>
        <end position="28"/>
    </location>
</feature>
<dbReference type="EMBL" id="KE747817">
    <property type="protein sequence ID" value="RMZ68819.1"/>
    <property type="molecule type" value="Genomic_DNA"/>
</dbReference>
<keyword evidence="3" id="KW-1185">Reference proteome</keyword>
<feature type="compositionally biased region" description="Polar residues" evidence="1">
    <location>
        <begin position="1"/>
        <end position="14"/>
    </location>
</feature>